<reference evidence="1" key="1">
    <citation type="submission" date="2022-06" db="EMBL/GenBank/DDBJ databases">
        <authorList>
            <consortium name="SYNGENTA / RWTH Aachen University"/>
        </authorList>
    </citation>
    <scope>NUCLEOTIDE SEQUENCE</scope>
</reference>
<organism evidence="1 2">
    <name type="scientific">Phakopsora pachyrhizi</name>
    <name type="common">Asian soybean rust disease fungus</name>
    <dbReference type="NCBI Taxonomy" id="170000"/>
    <lineage>
        <taxon>Eukaryota</taxon>
        <taxon>Fungi</taxon>
        <taxon>Dikarya</taxon>
        <taxon>Basidiomycota</taxon>
        <taxon>Pucciniomycotina</taxon>
        <taxon>Pucciniomycetes</taxon>
        <taxon>Pucciniales</taxon>
        <taxon>Phakopsoraceae</taxon>
        <taxon>Phakopsora</taxon>
    </lineage>
</organism>
<protein>
    <submittedName>
        <fullName evidence="1">Uncharacterized protein</fullName>
    </submittedName>
</protein>
<dbReference type="EMBL" id="CALTRL010001971">
    <property type="protein sequence ID" value="CAH7674321.1"/>
    <property type="molecule type" value="Genomic_DNA"/>
</dbReference>
<dbReference type="AlphaFoldDB" id="A0AAV0AXZ7"/>
<evidence type="ECO:0000313" key="2">
    <source>
        <dbReference type="Proteomes" id="UP001153365"/>
    </source>
</evidence>
<name>A0AAV0AXZ7_PHAPC</name>
<accession>A0AAV0AXZ7</accession>
<comment type="caution">
    <text evidence="1">The sequence shown here is derived from an EMBL/GenBank/DDBJ whole genome shotgun (WGS) entry which is preliminary data.</text>
</comment>
<keyword evidence="2" id="KW-1185">Reference proteome</keyword>
<sequence>MPKKQTVDKRFWNQFNKPYTQSLEKEGAEVERLKKVLQSDDGFEISPTTRTSTDASVDLQRVIWILTATPQT</sequence>
<evidence type="ECO:0000313" key="1">
    <source>
        <dbReference type="EMBL" id="CAH7674321.1"/>
    </source>
</evidence>
<proteinExistence type="predicted"/>
<feature type="non-terminal residue" evidence="1">
    <location>
        <position position="72"/>
    </location>
</feature>
<gene>
    <name evidence="1" type="ORF">PPACK8108_LOCUS9232</name>
</gene>
<dbReference type="Proteomes" id="UP001153365">
    <property type="component" value="Unassembled WGS sequence"/>
</dbReference>